<evidence type="ECO:0000256" key="1">
    <source>
        <dbReference type="SAM" id="Phobius"/>
    </source>
</evidence>
<evidence type="ECO:0000313" key="3">
    <source>
        <dbReference type="Proteomes" id="UP000006281"/>
    </source>
</evidence>
<dbReference type="eggNOG" id="ENOG50327Z8">
    <property type="taxonomic scope" value="Bacteria"/>
</dbReference>
<keyword evidence="1" id="KW-0472">Membrane</keyword>
<keyword evidence="3" id="KW-1185">Reference proteome</keyword>
<sequence>MKVRFSPVIAWFVLLIGVALLALGIWATVVGTFSVAIVVGVVGIALGWSYFVRPYFAVLPDAVWVMVIGRAPKDYPYQRLESEGGRLFAVGRNGNRTKLPLARWSCHSGDWDALVASLADPSSRRADR</sequence>
<dbReference type="OrthoDB" id="3694145at2"/>
<protein>
    <submittedName>
        <fullName evidence="2">Putative secreted protein</fullName>
    </submittedName>
</protein>
<dbReference type="STRING" id="1179773.BN6_58200"/>
<dbReference type="BioCyc" id="SESP1179773:BN6_RS27985-MONOMER"/>
<keyword evidence="1" id="KW-1133">Transmembrane helix</keyword>
<feature type="transmembrane region" description="Helical" evidence="1">
    <location>
        <begin position="7"/>
        <end position="27"/>
    </location>
</feature>
<keyword evidence="1" id="KW-0812">Transmembrane</keyword>
<proteinExistence type="predicted"/>
<dbReference type="AlphaFoldDB" id="K0K8Y7"/>
<reference evidence="2 3" key="1">
    <citation type="journal article" date="2012" name="BMC Genomics">
        <title>Complete genome sequence of Saccharothrix espanaensis DSM 44229T and comparison to the other completely sequenced Pseudonocardiaceae.</title>
        <authorList>
            <person name="Strobel T."/>
            <person name="Al-Dilaimi A."/>
            <person name="Blom J."/>
            <person name="Gessner A."/>
            <person name="Kalinowski J."/>
            <person name="Luzhetska M."/>
            <person name="Puhler A."/>
            <person name="Szczepanowski R."/>
            <person name="Bechthold A."/>
            <person name="Ruckert C."/>
        </authorList>
    </citation>
    <scope>NUCLEOTIDE SEQUENCE [LARGE SCALE GENOMIC DNA]</scope>
    <source>
        <strain evidence="3">ATCC 51144 / DSM 44229 / JCM 9112 / NBRC 15066 / NRRL 15764</strain>
    </source>
</reference>
<accession>K0K8Y7</accession>
<feature type="transmembrane region" description="Helical" evidence="1">
    <location>
        <begin position="33"/>
        <end position="52"/>
    </location>
</feature>
<dbReference type="PATRIC" id="fig|1179773.3.peg.5852"/>
<gene>
    <name evidence="2" type="ordered locus">BN6_58200</name>
</gene>
<organism evidence="2 3">
    <name type="scientific">Saccharothrix espanaensis (strain ATCC 51144 / DSM 44229 / JCM 9112 / NBRC 15066 / NRRL 15764)</name>
    <dbReference type="NCBI Taxonomy" id="1179773"/>
    <lineage>
        <taxon>Bacteria</taxon>
        <taxon>Bacillati</taxon>
        <taxon>Actinomycetota</taxon>
        <taxon>Actinomycetes</taxon>
        <taxon>Pseudonocardiales</taxon>
        <taxon>Pseudonocardiaceae</taxon>
        <taxon>Saccharothrix</taxon>
    </lineage>
</organism>
<dbReference type="KEGG" id="sesp:BN6_58200"/>
<dbReference type="HOGENOM" id="CLU_1957976_0_0_11"/>
<dbReference type="Proteomes" id="UP000006281">
    <property type="component" value="Chromosome"/>
</dbReference>
<dbReference type="EMBL" id="HE804045">
    <property type="protein sequence ID" value="CCH33078.1"/>
    <property type="molecule type" value="Genomic_DNA"/>
</dbReference>
<evidence type="ECO:0000313" key="2">
    <source>
        <dbReference type="EMBL" id="CCH33078.1"/>
    </source>
</evidence>
<name>K0K8Y7_SACES</name>
<dbReference type="RefSeq" id="WP_015103189.1">
    <property type="nucleotide sequence ID" value="NC_019673.1"/>
</dbReference>